<keyword evidence="11" id="KW-1185">Reference proteome</keyword>
<dbReference type="PROSITE" id="PS50880">
    <property type="entry name" value="TOPRIM"/>
    <property type="match status" value="1"/>
</dbReference>
<dbReference type="InterPro" id="IPR006171">
    <property type="entry name" value="TOPRIM_dom"/>
</dbReference>
<dbReference type="PANTHER" id="PTHR45866">
    <property type="entry name" value="DNA GYRASE/TOPOISOMERASE SUBUNIT B"/>
    <property type="match status" value="1"/>
</dbReference>
<keyword evidence="8 10" id="KW-0413">Isomerase</keyword>
<organism evidence="10 11">
    <name type="scientific">Adhaeretor mobilis</name>
    <dbReference type="NCBI Taxonomy" id="1930276"/>
    <lineage>
        <taxon>Bacteria</taxon>
        <taxon>Pseudomonadati</taxon>
        <taxon>Planctomycetota</taxon>
        <taxon>Planctomycetia</taxon>
        <taxon>Pirellulales</taxon>
        <taxon>Lacipirellulaceae</taxon>
        <taxon>Adhaeretor</taxon>
    </lineage>
</organism>
<dbReference type="AlphaFoldDB" id="A0A517N2N7"/>
<proteinExistence type="inferred from homology"/>
<keyword evidence="6" id="KW-0799">Topoisomerase</keyword>
<comment type="similarity">
    <text evidence="2">Belongs to the type II topoisomerase GyrB family.</text>
</comment>
<evidence type="ECO:0000259" key="9">
    <source>
        <dbReference type="PROSITE" id="PS50880"/>
    </source>
</evidence>
<evidence type="ECO:0000256" key="7">
    <source>
        <dbReference type="ARBA" id="ARBA00023125"/>
    </source>
</evidence>
<dbReference type="SUPFAM" id="SSF56719">
    <property type="entry name" value="Type II DNA topoisomerase"/>
    <property type="match status" value="1"/>
</dbReference>
<name>A0A517N2N7_9BACT</name>
<keyword evidence="5" id="KW-0067">ATP-binding</keyword>
<comment type="catalytic activity">
    <reaction evidence="1">
        <text>ATP-dependent breakage, passage and rejoining of double-stranded DNA.</text>
        <dbReference type="EC" id="5.6.2.2"/>
    </reaction>
</comment>
<reference evidence="10 11" key="1">
    <citation type="submission" date="2019-02" db="EMBL/GenBank/DDBJ databases">
        <title>Deep-cultivation of Planctomycetes and their phenomic and genomic characterization uncovers novel biology.</title>
        <authorList>
            <person name="Wiegand S."/>
            <person name="Jogler M."/>
            <person name="Boedeker C."/>
            <person name="Pinto D."/>
            <person name="Vollmers J."/>
            <person name="Rivas-Marin E."/>
            <person name="Kohn T."/>
            <person name="Peeters S.H."/>
            <person name="Heuer A."/>
            <person name="Rast P."/>
            <person name="Oberbeckmann S."/>
            <person name="Bunk B."/>
            <person name="Jeske O."/>
            <person name="Meyerdierks A."/>
            <person name="Storesund J.E."/>
            <person name="Kallscheuer N."/>
            <person name="Luecker S."/>
            <person name="Lage O.M."/>
            <person name="Pohl T."/>
            <person name="Merkel B.J."/>
            <person name="Hornburger P."/>
            <person name="Mueller R.-W."/>
            <person name="Bruemmer F."/>
            <person name="Labrenz M."/>
            <person name="Spormann A.M."/>
            <person name="Op den Camp H."/>
            <person name="Overmann J."/>
            <person name="Amann R."/>
            <person name="Jetten M.S.M."/>
            <person name="Mascher T."/>
            <person name="Medema M.H."/>
            <person name="Devos D.P."/>
            <person name="Kaster A.-K."/>
            <person name="Ovreas L."/>
            <person name="Rohde M."/>
            <person name="Galperin M.Y."/>
            <person name="Jogler C."/>
        </authorList>
    </citation>
    <scope>NUCLEOTIDE SEQUENCE [LARGE SCALE GENOMIC DNA]</scope>
    <source>
        <strain evidence="10 11">HG15A2</strain>
    </source>
</reference>
<sequence>MRFSAPKLADCTQPGPDSELYIVEGDSAARAVLRVRNAANQAVLPMQGKPLNAMNTSANEVHRNVQFAAVLDSLGIELSVNSNAAQLVNVRYERLILLFDPDADGIHARTLMLLFLYRWLRPLLDAGRVFDVHAPQWIIAAAGMPQPVYASTESHLNRVRDYLREQGLTEIKTKRFRGLGGVDALTLKTQCIAPESRNLKPLSAEDADRALIVFAELRVLGREL</sequence>
<dbReference type="Gene3D" id="3.40.50.670">
    <property type="match status" value="1"/>
</dbReference>
<evidence type="ECO:0000256" key="5">
    <source>
        <dbReference type="ARBA" id="ARBA00022840"/>
    </source>
</evidence>
<dbReference type="InterPro" id="IPR013760">
    <property type="entry name" value="Topo_IIA-like_dom_sf"/>
</dbReference>
<dbReference type="Pfam" id="PF01751">
    <property type="entry name" value="Toprim"/>
    <property type="match status" value="1"/>
</dbReference>
<evidence type="ECO:0000256" key="1">
    <source>
        <dbReference type="ARBA" id="ARBA00000185"/>
    </source>
</evidence>
<dbReference type="EMBL" id="CP036263">
    <property type="protein sequence ID" value="QDT01395.1"/>
    <property type="molecule type" value="Genomic_DNA"/>
</dbReference>
<evidence type="ECO:0000256" key="6">
    <source>
        <dbReference type="ARBA" id="ARBA00023029"/>
    </source>
</evidence>
<dbReference type="RefSeq" id="WP_145063549.1">
    <property type="nucleotide sequence ID" value="NZ_CP036263.1"/>
</dbReference>
<dbReference type="Proteomes" id="UP000319852">
    <property type="component" value="Chromosome"/>
</dbReference>
<evidence type="ECO:0000256" key="4">
    <source>
        <dbReference type="ARBA" id="ARBA00022741"/>
    </source>
</evidence>
<evidence type="ECO:0000256" key="3">
    <source>
        <dbReference type="ARBA" id="ARBA00012895"/>
    </source>
</evidence>
<keyword evidence="7" id="KW-0238">DNA-binding</keyword>
<dbReference type="EC" id="5.6.2.2" evidence="3"/>
<evidence type="ECO:0000256" key="8">
    <source>
        <dbReference type="ARBA" id="ARBA00023235"/>
    </source>
</evidence>
<dbReference type="OrthoDB" id="6020049at2"/>
<dbReference type="GO" id="GO:0003677">
    <property type="term" value="F:DNA binding"/>
    <property type="evidence" value="ECO:0007669"/>
    <property type="project" value="UniProtKB-KW"/>
</dbReference>
<accession>A0A517N2N7</accession>
<evidence type="ECO:0000256" key="2">
    <source>
        <dbReference type="ARBA" id="ARBA00010708"/>
    </source>
</evidence>
<dbReference type="InterPro" id="IPR013759">
    <property type="entry name" value="Topo_IIA_B_C"/>
</dbReference>
<dbReference type="GO" id="GO:0003918">
    <property type="term" value="F:DNA topoisomerase type II (double strand cut, ATP-hydrolyzing) activity"/>
    <property type="evidence" value="ECO:0007669"/>
    <property type="project" value="UniProtKB-EC"/>
</dbReference>
<dbReference type="GO" id="GO:0006265">
    <property type="term" value="P:DNA topological change"/>
    <property type="evidence" value="ECO:0007669"/>
    <property type="project" value="InterPro"/>
</dbReference>
<keyword evidence="4" id="KW-0547">Nucleotide-binding</keyword>
<protein>
    <recommendedName>
        <fullName evidence="3">DNA topoisomerase (ATP-hydrolyzing)</fullName>
        <ecNumber evidence="3">5.6.2.2</ecNumber>
    </recommendedName>
</protein>
<dbReference type="PRINTS" id="PR00418">
    <property type="entry name" value="TPI2FAMILY"/>
</dbReference>
<evidence type="ECO:0000313" key="10">
    <source>
        <dbReference type="EMBL" id="QDT01395.1"/>
    </source>
</evidence>
<feature type="domain" description="Toprim" evidence="9">
    <location>
        <begin position="18"/>
        <end position="135"/>
    </location>
</feature>
<dbReference type="GO" id="GO:0005524">
    <property type="term" value="F:ATP binding"/>
    <property type="evidence" value="ECO:0007669"/>
    <property type="project" value="UniProtKB-KW"/>
</dbReference>
<dbReference type="KEGG" id="amob:HG15A2_47370"/>
<evidence type="ECO:0000313" key="11">
    <source>
        <dbReference type="Proteomes" id="UP000319852"/>
    </source>
</evidence>
<gene>
    <name evidence="10" type="primary">gyrB_2</name>
    <name evidence="10" type="ORF">HG15A2_47370</name>
</gene>
<dbReference type="PANTHER" id="PTHR45866:SF1">
    <property type="entry name" value="DNA GYRASE SUBUNIT B, MITOCHONDRIAL"/>
    <property type="match status" value="1"/>
</dbReference>